<evidence type="ECO:0000256" key="1">
    <source>
        <dbReference type="ARBA" id="ARBA00022729"/>
    </source>
</evidence>
<dbReference type="RefSeq" id="WP_002687226.1">
    <property type="nucleotide sequence ID" value="NZ_UFTJ01000001.1"/>
</dbReference>
<accession>A0A376C017</accession>
<dbReference type="InterPro" id="IPR026444">
    <property type="entry name" value="Secre_tail"/>
</dbReference>
<name>A0A376C017_9FLAO</name>
<proteinExistence type="predicted"/>
<feature type="signal peptide" evidence="2">
    <location>
        <begin position="1"/>
        <end position="19"/>
    </location>
</feature>
<organism evidence="3 4">
    <name type="scientific">Bergeyella zoohelcum</name>
    <dbReference type="NCBI Taxonomy" id="1015"/>
    <lineage>
        <taxon>Bacteria</taxon>
        <taxon>Pseudomonadati</taxon>
        <taxon>Bacteroidota</taxon>
        <taxon>Flavobacteriia</taxon>
        <taxon>Flavobacteriales</taxon>
        <taxon>Weeksellaceae</taxon>
        <taxon>Bergeyella</taxon>
    </lineage>
</organism>
<keyword evidence="1 2" id="KW-0732">Signal</keyword>
<evidence type="ECO:0000256" key="2">
    <source>
        <dbReference type="SAM" id="SignalP"/>
    </source>
</evidence>
<dbReference type="NCBIfam" id="TIGR04183">
    <property type="entry name" value="Por_Secre_tail"/>
    <property type="match status" value="1"/>
</dbReference>
<evidence type="ECO:0000313" key="4">
    <source>
        <dbReference type="Proteomes" id="UP000255515"/>
    </source>
</evidence>
<dbReference type="EMBL" id="UFTJ01000001">
    <property type="protein sequence ID" value="SSZ46580.1"/>
    <property type="molecule type" value="Genomic_DNA"/>
</dbReference>
<gene>
    <name evidence="3" type="ORF">NCTC11661_00225</name>
</gene>
<dbReference type="AlphaFoldDB" id="A0A376C017"/>
<evidence type="ECO:0000313" key="3">
    <source>
        <dbReference type="EMBL" id="SSZ46580.1"/>
    </source>
</evidence>
<feature type="chain" id="PRO_5016836764" evidence="2">
    <location>
        <begin position="20"/>
        <end position="638"/>
    </location>
</feature>
<dbReference type="Proteomes" id="UP000255515">
    <property type="component" value="Unassembled WGS sequence"/>
</dbReference>
<sequence length="638" mass="69116">MKKSLLSIGLLALSFSANAQFISYVGEGAQMYVQSGALVYNGGGMKVVGSGKVENSGNVMIVGDASSKFETVNTSGGAKTDGGNFILKMTNATVGSLRYGQLYIDGLSQSNITGVVDKEYKDLKHGTYQQIAFPFYQKALSTLDAEFNKTFSNNRWSQDELLVWNNKVARFDLVQTTGTTANAAWQVVGRNANTAYFAIGSKGYNASADIKTVKGVPYANKISENMQGAAAGIDFGPNGSKRNYYRETYASYLQDAWDAPQGPWKGNFGRNIYQFGNPFFTNLDLKYLATDIPTVQGVRVCTSSVKTLPSGSTFSESAQYITYASGVAVGATNVMIKPMQTFVVKLKDANPATLDFDKLRRFAYTPKSSASAQGVTSSRNASTVKELTIIAQDENGEDLGRTYYVIYSDGVTGQPIQPSAQAASSDFAPNLNPPVYPTISTYEENVSGGIDTSVSDLYRLHINEANETDFKGKELVLEIKNANVASLKFEIKENGELISDKASSLSNGEKFYINIGGNNNEIIANNGVLPVTSANTLNFKLYYGLPTSTLSNNEVTKKGSSTSVVFDASINEYKVIFDKDWKTAKVQVFDMAGKLVKSSENVKTSSDFVLGLPKIEGVYIVTVISEKGQRYSSKIVNK</sequence>
<reference evidence="3 4" key="1">
    <citation type="submission" date="2018-06" db="EMBL/GenBank/DDBJ databases">
        <authorList>
            <consortium name="Pathogen Informatics"/>
            <person name="Doyle S."/>
        </authorList>
    </citation>
    <scope>NUCLEOTIDE SEQUENCE [LARGE SCALE GENOMIC DNA]</scope>
    <source>
        <strain evidence="3 4">NCTC11661</strain>
    </source>
</reference>
<protein>
    <submittedName>
        <fullName evidence="3">Por secretion system C-terminal sorting domain</fullName>
    </submittedName>
</protein>